<organism evidence="2">
    <name type="scientific">marine sediment metagenome</name>
    <dbReference type="NCBI Taxonomy" id="412755"/>
    <lineage>
        <taxon>unclassified sequences</taxon>
        <taxon>metagenomes</taxon>
        <taxon>ecological metagenomes</taxon>
    </lineage>
</organism>
<feature type="compositionally biased region" description="Polar residues" evidence="1">
    <location>
        <begin position="129"/>
        <end position="145"/>
    </location>
</feature>
<name>A0A0F9GIY1_9ZZZZ</name>
<comment type="caution">
    <text evidence="2">The sequence shown here is derived from an EMBL/GenBank/DDBJ whole genome shotgun (WGS) entry which is preliminary data.</text>
</comment>
<dbReference type="EMBL" id="LAZR01028265">
    <property type="protein sequence ID" value="KKL63147.1"/>
    <property type="molecule type" value="Genomic_DNA"/>
</dbReference>
<sequence length="145" mass="16551">MRINGEWSPHFIEELTDWLGTSGRDFFQSIINKHGHLNVVLQTGSGLSEYRDGLPHPVHMREGMTIRNKMRDIHTAMEHPHEDAHWYDNFWMSAVKECLGIPTICEHCDDSGTKYVLEGGRYEKKPCPQCNTKEGAQDGQNGQNA</sequence>
<proteinExistence type="predicted"/>
<accession>A0A0F9GIY1</accession>
<feature type="region of interest" description="Disordered" evidence="1">
    <location>
        <begin position="125"/>
        <end position="145"/>
    </location>
</feature>
<dbReference type="AlphaFoldDB" id="A0A0F9GIY1"/>
<protein>
    <submittedName>
        <fullName evidence="2">Uncharacterized protein</fullName>
    </submittedName>
</protein>
<gene>
    <name evidence="2" type="ORF">LCGC14_2177990</name>
</gene>
<reference evidence="2" key="1">
    <citation type="journal article" date="2015" name="Nature">
        <title>Complex archaea that bridge the gap between prokaryotes and eukaryotes.</title>
        <authorList>
            <person name="Spang A."/>
            <person name="Saw J.H."/>
            <person name="Jorgensen S.L."/>
            <person name="Zaremba-Niedzwiedzka K."/>
            <person name="Martijn J."/>
            <person name="Lind A.E."/>
            <person name="van Eijk R."/>
            <person name="Schleper C."/>
            <person name="Guy L."/>
            <person name="Ettema T.J."/>
        </authorList>
    </citation>
    <scope>NUCLEOTIDE SEQUENCE</scope>
</reference>
<evidence type="ECO:0000313" key="2">
    <source>
        <dbReference type="EMBL" id="KKL63147.1"/>
    </source>
</evidence>
<evidence type="ECO:0000256" key="1">
    <source>
        <dbReference type="SAM" id="MobiDB-lite"/>
    </source>
</evidence>